<dbReference type="PANTHER" id="PTHR22799">
    <property type="entry name" value="TETRANECTIN-RELATED"/>
    <property type="match status" value="1"/>
</dbReference>
<feature type="chain" id="PRO_5021928500" description="C-type lectin domain-containing protein" evidence="9">
    <location>
        <begin position="25"/>
        <end position="536"/>
    </location>
</feature>
<dbReference type="Pfam" id="PF01391">
    <property type="entry name" value="Collagen"/>
    <property type="match status" value="2"/>
</dbReference>
<dbReference type="PROSITE" id="PS50041">
    <property type="entry name" value="C_TYPE_LECTIN_2"/>
    <property type="match status" value="2"/>
</dbReference>
<evidence type="ECO:0000259" key="10">
    <source>
        <dbReference type="PROSITE" id="PS50041"/>
    </source>
</evidence>
<dbReference type="InterPro" id="IPR016186">
    <property type="entry name" value="C-type_lectin-like/link_sf"/>
</dbReference>
<dbReference type="OrthoDB" id="418245at2759"/>
<dbReference type="Gene3D" id="3.10.100.10">
    <property type="entry name" value="Mannose-Binding Protein A, subunit A"/>
    <property type="match status" value="2"/>
</dbReference>
<keyword evidence="3 9" id="KW-0732">Signal</keyword>
<dbReference type="GO" id="GO:0001503">
    <property type="term" value="P:ossification"/>
    <property type="evidence" value="ECO:0007669"/>
    <property type="project" value="TreeGrafter"/>
</dbReference>
<feature type="domain" description="C-type lectin" evidence="10">
    <location>
        <begin position="137"/>
        <end position="241"/>
    </location>
</feature>
<feature type="domain" description="C-type lectin" evidence="10">
    <location>
        <begin position="412"/>
        <end position="532"/>
    </location>
</feature>
<keyword evidence="4" id="KW-0430">Lectin</keyword>
<dbReference type="SUPFAM" id="SSF56436">
    <property type="entry name" value="C-type lectin-like"/>
    <property type="match status" value="2"/>
</dbReference>
<dbReference type="Pfam" id="PF00059">
    <property type="entry name" value="Lectin_C"/>
    <property type="match status" value="2"/>
</dbReference>
<dbReference type="GO" id="GO:0005615">
    <property type="term" value="C:extracellular space"/>
    <property type="evidence" value="ECO:0007669"/>
    <property type="project" value="TreeGrafter"/>
</dbReference>
<accession>A0A553R9R9</accession>
<feature type="region of interest" description="Disordered" evidence="8">
    <location>
        <begin position="32"/>
        <end position="101"/>
    </location>
</feature>
<dbReference type="GO" id="GO:0005581">
    <property type="term" value="C:collagen trimer"/>
    <property type="evidence" value="ECO:0007669"/>
    <property type="project" value="UniProtKB-KW"/>
</dbReference>
<organism evidence="11 12">
    <name type="scientific">Danionella cerebrum</name>
    <dbReference type="NCBI Taxonomy" id="2873325"/>
    <lineage>
        <taxon>Eukaryota</taxon>
        <taxon>Metazoa</taxon>
        <taxon>Chordata</taxon>
        <taxon>Craniata</taxon>
        <taxon>Vertebrata</taxon>
        <taxon>Euteleostomi</taxon>
        <taxon>Actinopterygii</taxon>
        <taxon>Neopterygii</taxon>
        <taxon>Teleostei</taxon>
        <taxon>Ostariophysi</taxon>
        <taxon>Cypriniformes</taxon>
        <taxon>Danionidae</taxon>
        <taxon>Danioninae</taxon>
        <taxon>Danionella</taxon>
    </lineage>
</organism>
<keyword evidence="2" id="KW-0964">Secreted</keyword>
<evidence type="ECO:0000256" key="6">
    <source>
        <dbReference type="ARBA" id="ARBA00023119"/>
    </source>
</evidence>
<comment type="caution">
    <text evidence="11">The sequence shown here is derived from an EMBL/GenBank/DDBJ whole genome shotgun (WGS) entry which is preliminary data.</text>
</comment>
<evidence type="ECO:0000256" key="2">
    <source>
        <dbReference type="ARBA" id="ARBA00022525"/>
    </source>
</evidence>
<dbReference type="InterPro" id="IPR001304">
    <property type="entry name" value="C-type_lectin-like"/>
</dbReference>
<evidence type="ECO:0000256" key="8">
    <source>
        <dbReference type="SAM" id="MobiDB-lite"/>
    </source>
</evidence>
<dbReference type="Proteomes" id="UP000316079">
    <property type="component" value="Unassembled WGS sequence"/>
</dbReference>
<evidence type="ECO:0000256" key="4">
    <source>
        <dbReference type="ARBA" id="ARBA00022734"/>
    </source>
</evidence>
<evidence type="ECO:0000256" key="9">
    <source>
        <dbReference type="SAM" id="SignalP"/>
    </source>
</evidence>
<evidence type="ECO:0000313" key="12">
    <source>
        <dbReference type="Proteomes" id="UP000316079"/>
    </source>
</evidence>
<evidence type="ECO:0000313" key="11">
    <source>
        <dbReference type="EMBL" id="TRY98929.1"/>
    </source>
</evidence>
<sequence>MALFTRFLLNLMPTLFLLLNGDWAAEQQNPNCPAYGGVPGSPGHNGVPGRDGRDGRDGATGPKGEMGESGMSVQGPPGKAGPPGAMGERGPPGSPGSPACESIIDFLRSEIHHLEAKIALIGKATAASHFRKVGQKYYITDGVVGTFDKGIELCKETGGKIVLPKSAAENQALVKLSASSGLSNLKPYIGVTDRATEGKFVDSEGKQITYNNWGRGQPDDHLAGQDCGVIEPAGTWDDGSCGDMRPITVVIECLASETLLFGLNRNNTLLAQCLHETMIGVHQQMALLKWFLGVLLPLQILLQQLEGAETPNPNCPAYGGVPGSPGHNGLPGRDGRDGAAGPKGEKGEPGVVVQGPPGKIGPPGPPGTKGERGTSGLPEGEWISDTMKSDMHKLSAKIAMIEKVSGFQAFRKVGRKYYVTDGITISFDAGVQYCDNNGGKIVLPQTPEENNALRKLAVFSGFSGKKPFIRITSRLTVPREYLDTDGKQLTFTSWDKGQPDNYKGMQDCGALITETGLWDDVSCAGQHYIICEIEIK</sequence>
<protein>
    <recommendedName>
        <fullName evidence="10">C-type lectin domain-containing protein</fullName>
    </recommendedName>
</protein>
<dbReference type="STRING" id="623744.A0A553R9R9"/>
<keyword evidence="7" id="KW-1015">Disulfide bond</keyword>
<dbReference type="SMART" id="SM00034">
    <property type="entry name" value="CLECT"/>
    <property type="match status" value="2"/>
</dbReference>
<dbReference type="InterPro" id="IPR018378">
    <property type="entry name" value="C-type_lectin_CS"/>
</dbReference>
<dbReference type="GO" id="GO:0030246">
    <property type="term" value="F:carbohydrate binding"/>
    <property type="evidence" value="ECO:0007669"/>
    <property type="project" value="UniProtKB-KW"/>
</dbReference>
<reference evidence="11 12" key="1">
    <citation type="journal article" date="2019" name="Sci. Data">
        <title>Hybrid genome assembly and annotation of Danionella translucida.</title>
        <authorList>
            <person name="Kadobianskyi M."/>
            <person name="Schulze L."/>
            <person name="Schuelke M."/>
            <person name="Judkewitz B."/>
        </authorList>
    </citation>
    <scope>NUCLEOTIDE SEQUENCE [LARGE SCALE GENOMIC DNA]</scope>
    <source>
        <strain evidence="11 12">Bolton</strain>
    </source>
</reference>
<evidence type="ECO:0000256" key="5">
    <source>
        <dbReference type="ARBA" id="ARBA00022837"/>
    </source>
</evidence>
<keyword evidence="12" id="KW-1185">Reference proteome</keyword>
<keyword evidence="6" id="KW-0176">Collagen</keyword>
<proteinExistence type="predicted"/>
<dbReference type="InterPro" id="IPR051663">
    <property type="entry name" value="CLec_Tetranectin-domain"/>
</dbReference>
<dbReference type="AlphaFoldDB" id="A0A553R9R9"/>
<dbReference type="PROSITE" id="PS00615">
    <property type="entry name" value="C_TYPE_LECTIN_1"/>
    <property type="match status" value="1"/>
</dbReference>
<dbReference type="EMBL" id="SRMA01025124">
    <property type="protein sequence ID" value="TRY98929.1"/>
    <property type="molecule type" value="Genomic_DNA"/>
</dbReference>
<dbReference type="PANTHER" id="PTHR22799:SF1">
    <property type="entry name" value="C-TYPE LECTIN DOMAIN FAMILY 11 MEMBER A"/>
    <property type="match status" value="1"/>
</dbReference>
<feature type="signal peptide" evidence="9">
    <location>
        <begin position="1"/>
        <end position="24"/>
    </location>
</feature>
<evidence type="ECO:0000256" key="1">
    <source>
        <dbReference type="ARBA" id="ARBA00004613"/>
    </source>
</evidence>
<keyword evidence="5" id="KW-0106">Calcium</keyword>
<evidence type="ECO:0000256" key="7">
    <source>
        <dbReference type="ARBA" id="ARBA00023157"/>
    </source>
</evidence>
<dbReference type="InterPro" id="IPR008160">
    <property type="entry name" value="Collagen"/>
</dbReference>
<name>A0A553R9R9_9TELE</name>
<comment type="subcellular location">
    <subcellularLocation>
        <location evidence="1">Secreted</location>
    </subcellularLocation>
</comment>
<evidence type="ECO:0000256" key="3">
    <source>
        <dbReference type="ARBA" id="ARBA00022729"/>
    </source>
</evidence>
<dbReference type="InterPro" id="IPR016187">
    <property type="entry name" value="CTDL_fold"/>
</dbReference>
<feature type="region of interest" description="Disordered" evidence="8">
    <location>
        <begin position="313"/>
        <end position="383"/>
    </location>
</feature>
<gene>
    <name evidence="11" type="ORF">DNTS_016986</name>
</gene>
<feature type="compositionally biased region" description="Basic and acidic residues" evidence="8">
    <location>
        <begin position="333"/>
        <end position="348"/>
    </location>
</feature>
<dbReference type="GO" id="GO:0008083">
    <property type="term" value="F:growth factor activity"/>
    <property type="evidence" value="ECO:0007669"/>
    <property type="project" value="TreeGrafter"/>
</dbReference>